<dbReference type="PROSITE" id="PS50943">
    <property type="entry name" value="HTH_CROC1"/>
    <property type="match status" value="1"/>
</dbReference>
<dbReference type="EMBL" id="LK996017">
    <property type="protein sequence ID" value="CDX04770.1"/>
    <property type="molecule type" value="Genomic_DNA"/>
</dbReference>
<feature type="domain" description="HTH cro/C1-type" evidence="1">
    <location>
        <begin position="37"/>
        <end position="66"/>
    </location>
</feature>
<dbReference type="InterPro" id="IPR010982">
    <property type="entry name" value="Lambda_DNA-bd_dom_sf"/>
</dbReference>
<evidence type="ECO:0000259" key="1">
    <source>
        <dbReference type="PROSITE" id="PS50943"/>
    </source>
</evidence>
<dbReference type="AlphaFoldDB" id="A0A098B8T4"/>
<dbReference type="CDD" id="cd00093">
    <property type="entry name" value="HTH_XRE"/>
    <property type="match status" value="1"/>
</dbReference>
<dbReference type="Pfam" id="PF13443">
    <property type="entry name" value="HTH_26"/>
    <property type="match status" value="1"/>
</dbReference>
<dbReference type="Gene3D" id="1.10.260.40">
    <property type="entry name" value="lambda repressor-like DNA-binding domains"/>
    <property type="match status" value="1"/>
</dbReference>
<dbReference type="InterPro" id="IPR001387">
    <property type="entry name" value="Cro/C1-type_HTH"/>
</dbReference>
<proteinExistence type="predicted"/>
<accession>A0A098B8T4</accession>
<keyword evidence="2" id="KW-0238">DNA-binding</keyword>
<protein>
    <submittedName>
        <fullName evidence="2">Cro/C1-type HTH DNA-binding domain</fullName>
    </submittedName>
</protein>
<reference evidence="2" key="1">
    <citation type="submission" date="2014-07" db="EMBL/GenBank/DDBJ databases">
        <authorList>
            <person name="Hornung V.Bastian."/>
        </authorList>
    </citation>
    <scope>NUCLEOTIDE SEQUENCE</scope>
    <source>
        <strain evidence="2">PCE-S</strain>
    </source>
</reference>
<organism evidence="2">
    <name type="scientific">Desulfitobacterium hafniense</name>
    <name type="common">Desulfitobacterium frappieri</name>
    <dbReference type="NCBI Taxonomy" id="49338"/>
    <lineage>
        <taxon>Bacteria</taxon>
        <taxon>Bacillati</taxon>
        <taxon>Bacillota</taxon>
        <taxon>Clostridia</taxon>
        <taxon>Eubacteriales</taxon>
        <taxon>Desulfitobacteriaceae</taxon>
        <taxon>Desulfitobacterium</taxon>
    </lineage>
</organism>
<evidence type="ECO:0000313" key="2">
    <source>
        <dbReference type="EMBL" id="CDX04770.1"/>
    </source>
</evidence>
<dbReference type="PATRIC" id="fig|49338.4.peg.5253"/>
<name>A0A098B8T4_DESHA</name>
<dbReference type="GO" id="GO:0003677">
    <property type="term" value="F:DNA binding"/>
    <property type="evidence" value="ECO:0007669"/>
    <property type="project" value="UniProtKB-KW"/>
</dbReference>
<gene>
    <name evidence="2" type="ORF">DPCES_4884</name>
</gene>
<sequence>MKCLTLLDNLQRLMTERGISNKHELSKQSEVPYTTIINLWERGAENVQLSTLKKFKLFFNLSYDELIGDDYNFEYEGSGKGANIATLIQTLGSGFCGVRVIRNEYKRVLYCVDVSYGNYCYTGETLYDALVKAIEHRDRKEVQEDLFKGRCNLPLNKSSIIIQNVCFV</sequence>
<dbReference type="SUPFAM" id="SSF47413">
    <property type="entry name" value="lambda repressor-like DNA-binding domains"/>
    <property type="match status" value="1"/>
</dbReference>